<comment type="caution">
    <text evidence="6">The sequence shown here is derived from an EMBL/GenBank/DDBJ whole genome shotgun (WGS) entry which is preliminary data.</text>
</comment>
<dbReference type="Pfam" id="PF12833">
    <property type="entry name" value="HTH_18"/>
    <property type="match status" value="1"/>
</dbReference>
<dbReference type="InterPro" id="IPR018060">
    <property type="entry name" value="HTH_AraC"/>
</dbReference>
<proteinExistence type="predicted"/>
<keyword evidence="3" id="KW-0010">Activator</keyword>
<dbReference type="InterPro" id="IPR009057">
    <property type="entry name" value="Homeodomain-like_sf"/>
</dbReference>
<dbReference type="GO" id="GO:0043565">
    <property type="term" value="F:sequence-specific DNA binding"/>
    <property type="evidence" value="ECO:0007669"/>
    <property type="project" value="InterPro"/>
</dbReference>
<evidence type="ECO:0000256" key="3">
    <source>
        <dbReference type="ARBA" id="ARBA00023159"/>
    </source>
</evidence>
<dbReference type="InterPro" id="IPR003313">
    <property type="entry name" value="AraC-bd"/>
</dbReference>
<dbReference type="EMBL" id="WUEK01000002">
    <property type="protein sequence ID" value="MXG88579.1"/>
    <property type="molecule type" value="Genomic_DNA"/>
</dbReference>
<feature type="domain" description="HTH araC/xylS-type" evidence="5">
    <location>
        <begin position="163"/>
        <end position="262"/>
    </location>
</feature>
<accession>A0A6L7EX13</accession>
<reference evidence="6 7" key="1">
    <citation type="submission" date="2019-12" db="EMBL/GenBank/DDBJ databases">
        <authorList>
            <person name="Kun Z."/>
        </authorList>
    </citation>
    <scope>NUCLEOTIDE SEQUENCE [LARGE SCALE GENOMIC DNA]</scope>
    <source>
        <strain evidence="6 7">YIM 123512</strain>
    </source>
</reference>
<dbReference type="PROSITE" id="PS00041">
    <property type="entry name" value="HTH_ARAC_FAMILY_1"/>
    <property type="match status" value="1"/>
</dbReference>
<dbReference type="Proteomes" id="UP000473325">
    <property type="component" value="Unassembled WGS sequence"/>
</dbReference>
<dbReference type="SUPFAM" id="SSF51215">
    <property type="entry name" value="Regulatory protein AraC"/>
    <property type="match status" value="1"/>
</dbReference>
<dbReference type="Pfam" id="PF02311">
    <property type="entry name" value="AraC_binding"/>
    <property type="match status" value="1"/>
</dbReference>
<organism evidence="6 7">
    <name type="scientific">Nocardioides flavescens</name>
    <dbReference type="NCBI Taxonomy" id="2691959"/>
    <lineage>
        <taxon>Bacteria</taxon>
        <taxon>Bacillati</taxon>
        <taxon>Actinomycetota</taxon>
        <taxon>Actinomycetes</taxon>
        <taxon>Propionibacteriales</taxon>
        <taxon>Nocardioidaceae</taxon>
        <taxon>Nocardioides</taxon>
    </lineage>
</organism>
<gene>
    <name evidence="6" type="ORF">GRQ65_03350</name>
</gene>
<evidence type="ECO:0000259" key="5">
    <source>
        <dbReference type="PROSITE" id="PS01124"/>
    </source>
</evidence>
<keyword evidence="2" id="KW-0238">DNA-binding</keyword>
<dbReference type="InterPro" id="IPR018062">
    <property type="entry name" value="HTH_AraC-typ_CS"/>
</dbReference>
<protein>
    <submittedName>
        <fullName evidence="6">Helix-turn-helix domain-containing protein</fullName>
    </submittedName>
</protein>
<evidence type="ECO:0000256" key="1">
    <source>
        <dbReference type="ARBA" id="ARBA00023015"/>
    </source>
</evidence>
<dbReference type="RefSeq" id="WP_160875173.1">
    <property type="nucleotide sequence ID" value="NZ_WUEK01000002.1"/>
</dbReference>
<dbReference type="Gene3D" id="1.10.10.60">
    <property type="entry name" value="Homeodomain-like"/>
    <property type="match status" value="2"/>
</dbReference>
<name>A0A6L7EX13_9ACTN</name>
<evidence type="ECO:0000256" key="2">
    <source>
        <dbReference type="ARBA" id="ARBA00023125"/>
    </source>
</evidence>
<dbReference type="PANTHER" id="PTHR46796:SF2">
    <property type="entry name" value="TRANSCRIPTIONAL REGULATORY PROTEIN"/>
    <property type="match status" value="1"/>
</dbReference>
<keyword evidence="4" id="KW-0804">Transcription</keyword>
<sequence>MRRPADQGERVRAWSPGVPGVEEVLHAHFTDHAYPAHVHGLWTVLLVDAGGVDYTLERDRQQAVAGRVTVLPPHVAHDGRSAAPGGFDKRVLYVDERWLPARLTGAAVRAPLVADAGLARAVARLHASIAEPLEAEARMALVSERITLHLDRGGSERRGTRDPGLARRVRARLDDDPTVTLDVIARDLGSHPSHLVRVFGREYGLPPHRYVLGRRLDRARGLLLAGEPIAAVAVEVGFHDQAHLTRHFRSLLGTTPGAFRRSGGRAAGWGREPADLRR</sequence>
<dbReference type="InterPro" id="IPR037923">
    <property type="entry name" value="HTH-like"/>
</dbReference>
<dbReference type="PROSITE" id="PS01124">
    <property type="entry name" value="HTH_ARAC_FAMILY_2"/>
    <property type="match status" value="1"/>
</dbReference>
<dbReference type="SMART" id="SM00342">
    <property type="entry name" value="HTH_ARAC"/>
    <property type="match status" value="1"/>
</dbReference>
<keyword evidence="7" id="KW-1185">Reference proteome</keyword>
<dbReference type="AlphaFoldDB" id="A0A6L7EX13"/>
<evidence type="ECO:0000313" key="7">
    <source>
        <dbReference type="Proteomes" id="UP000473325"/>
    </source>
</evidence>
<evidence type="ECO:0000256" key="4">
    <source>
        <dbReference type="ARBA" id="ARBA00023163"/>
    </source>
</evidence>
<dbReference type="GO" id="GO:0003700">
    <property type="term" value="F:DNA-binding transcription factor activity"/>
    <property type="evidence" value="ECO:0007669"/>
    <property type="project" value="InterPro"/>
</dbReference>
<dbReference type="InterPro" id="IPR050204">
    <property type="entry name" value="AraC_XylS_family_regulators"/>
</dbReference>
<evidence type="ECO:0000313" key="6">
    <source>
        <dbReference type="EMBL" id="MXG88579.1"/>
    </source>
</evidence>
<dbReference type="SUPFAM" id="SSF46689">
    <property type="entry name" value="Homeodomain-like"/>
    <property type="match status" value="2"/>
</dbReference>
<keyword evidence="1" id="KW-0805">Transcription regulation</keyword>
<dbReference type="PANTHER" id="PTHR46796">
    <property type="entry name" value="HTH-TYPE TRANSCRIPTIONAL ACTIVATOR RHAS-RELATED"/>
    <property type="match status" value="1"/>
</dbReference>